<accession>A0A0P0VLQ9</accession>
<dbReference type="AlphaFoldDB" id="A0A0P0VLQ9"/>
<sequence>MSARATVADAGGGAAAAAVARQHAVCDGAWSRSRSRRHWRRRREPRPWRRRQRGAAGGGRTWTTCGEVEQRRWDGNGEFPALVDSGCAYRARIRPTNNHKTGPRFSPRKYWA</sequence>
<feature type="compositionally biased region" description="Basic residues" evidence="1">
    <location>
        <begin position="33"/>
        <end position="53"/>
    </location>
</feature>
<proteinExistence type="predicted"/>
<dbReference type="PaxDb" id="39947-A0A0P0VLQ9"/>
<protein>
    <submittedName>
        <fullName evidence="2">Os02g0606925 protein</fullName>
    </submittedName>
</protein>
<reference evidence="3" key="1">
    <citation type="journal article" date="2005" name="Nature">
        <title>The map-based sequence of the rice genome.</title>
        <authorList>
            <consortium name="International rice genome sequencing project (IRGSP)"/>
            <person name="Matsumoto T."/>
            <person name="Wu J."/>
            <person name="Kanamori H."/>
            <person name="Katayose Y."/>
            <person name="Fujisawa M."/>
            <person name="Namiki N."/>
            <person name="Mizuno H."/>
            <person name="Yamamoto K."/>
            <person name="Antonio B.A."/>
            <person name="Baba T."/>
            <person name="Sakata K."/>
            <person name="Nagamura Y."/>
            <person name="Aoki H."/>
            <person name="Arikawa K."/>
            <person name="Arita K."/>
            <person name="Bito T."/>
            <person name="Chiden Y."/>
            <person name="Fujitsuka N."/>
            <person name="Fukunaka R."/>
            <person name="Hamada M."/>
            <person name="Harada C."/>
            <person name="Hayashi A."/>
            <person name="Hijishita S."/>
            <person name="Honda M."/>
            <person name="Hosokawa S."/>
            <person name="Ichikawa Y."/>
            <person name="Idonuma A."/>
            <person name="Iijima M."/>
            <person name="Ikeda M."/>
            <person name="Ikeno M."/>
            <person name="Ito K."/>
            <person name="Ito S."/>
            <person name="Ito T."/>
            <person name="Ito Y."/>
            <person name="Ito Y."/>
            <person name="Iwabuchi A."/>
            <person name="Kamiya K."/>
            <person name="Karasawa W."/>
            <person name="Kurita K."/>
            <person name="Katagiri S."/>
            <person name="Kikuta A."/>
            <person name="Kobayashi H."/>
            <person name="Kobayashi N."/>
            <person name="Machita K."/>
            <person name="Maehara T."/>
            <person name="Masukawa M."/>
            <person name="Mizubayashi T."/>
            <person name="Mukai Y."/>
            <person name="Nagasaki H."/>
            <person name="Nagata Y."/>
            <person name="Naito S."/>
            <person name="Nakashima M."/>
            <person name="Nakama Y."/>
            <person name="Nakamichi Y."/>
            <person name="Nakamura M."/>
            <person name="Meguro A."/>
            <person name="Negishi M."/>
            <person name="Ohta I."/>
            <person name="Ohta T."/>
            <person name="Okamoto M."/>
            <person name="Ono N."/>
            <person name="Saji S."/>
            <person name="Sakaguchi M."/>
            <person name="Sakai K."/>
            <person name="Shibata M."/>
            <person name="Shimokawa T."/>
            <person name="Song J."/>
            <person name="Takazaki Y."/>
            <person name="Terasawa K."/>
            <person name="Tsugane M."/>
            <person name="Tsuji K."/>
            <person name="Ueda S."/>
            <person name="Waki K."/>
            <person name="Yamagata H."/>
            <person name="Yamamoto M."/>
            <person name="Yamamoto S."/>
            <person name="Yamane H."/>
            <person name="Yoshiki S."/>
            <person name="Yoshihara R."/>
            <person name="Yukawa K."/>
            <person name="Zhong H."/>
            <person name="Yano M."/>
            <person name="Yuan Q."/>
            <person name="Ouyang S."/>
            <person name="Liu J."/>
            <person name="Jones K.M."/>
            <person name="Gansberger K."/>
            <person name="Moffat K."/>
            <person name="Hill J."/>
            <person name="Bera J."/>
            <person name="Fadrosh D."/>
            <person name="Jin S."/>
            <person name="Johri S."/>
            <person name="Kim M."/>
            <person name="Overton L."/>
            <person name="Reardon M."/>
            <person name="Tsitrin T."/>
            <person name="Vuong H."/>
            <person name="Weaver B."/>
            <person name="Ciecko A."/>
            <person name="Tallon L."/>
            <person name="Jackson J."/>
            <person name="Pai G."/>
            <person name="Aken S.V."/>
            <person name="Utterback T."/>
            <person name="Reidmuller S."/>
            <person name="Feldblyum T."/>
            <person name="Hsiao J."/>
            <person name="Zismann V."/>
            <person name="Iobst S."/>
            <person name="de Vazeille A.R."/>
            <person name="Buell C.R."/>
            <person name="Ying K."/>
            <person name="Li Y."/>
            <person name="Lu T."/>
            <person name="Huang Y."/>
            <person name="Zhao Q."/>
            <person name="Feng Q."/>
            <person name="Zhang L."/>
            <person name="Zhu J."/>
            <person name="Weng Q."/>
            <person name="Mu J."/>
            <person name="Lu Y."/>
            <person name="Fan D."/>
            <person name="Liu Y."/>
            <person name="Guan J."/>
            <person name="Zhang Y."/>
            <person name="Yu S."/>
            <person name="Liu X."/>
            <person name="Zhang Y."/>
            <person name="Hong G."/>
            <person name="Han B."/>
            <person name="Choisne N."/>
            <person name="Demange N."/>
            <person name="Orjeda G."/>
            <person name="Samain S."/>
            <person name="Cattolico L."/>
            <person name="Pelletier E."/>
            <person name="Couloux A."/>
            <person name="Segurens B."/>
            <person name="Wincker P."/>
            <person name="D'Hont A."/>
            <person name="Scarpelli C."/>
            <person name="Weissenbach J."/>
            <person name="Salanoubat M."/>
            <person name="Quetier F."/>
            <person name="Yu Y."/>
            <person name="Kim H.R."/>
            <person name="Rambo T."/>
            <person name="Currie J."/>
            <person name="Collura K."/>
            <person name="Luo M."/>
            <person name="Yang T."/>
            <person name="Ammiraju J.S.S."/>
            <person name="Engler F."/>
            <person name="Soderlund C."/>
            <person name="Wing R.A."/>
            <person name="Palmer L.E."/>
            <person name="de la Bastide M."/>
            <person name="Spiegel L."/>
            <person name="Nascimento L."/>
            <person name="Zutavern T."/>
            <person name="O'Shaughnessy A."/>
            <person name="Dike S."/>
            <person name="Dedhia N."/>
            <person name="Preston R."/>
            <person name="Balija V."/>
            <person name="McCombie W.R."/>
            <person name="Chow T."/>
            <person name="Chen H."/>
            <person name="Chung M."/>
            <person name="Chen C."/>
            <person name="Shaw J."/>
            <person name="Wu H."/>
            <person name="Hsiao K."/>
            <person name="Chao Y."/>
            <person name="Chu M."/>
            <person name="Cheng C."/>
            <person name="Hour A."/>
            <person name="Lee P."/>
            <person name="Lin S."/>
            <person name="Lin Y."/>
            <person name="Liou J."/>
            <person name="Liu S."/>
            <person name="Hsing Y."/>
            <person name="Raghuvanshi S."/>
            <person name="Mohanty A."/>
            <person name="Bharti A.K."/>
            <person name="Gaur A."/>
            <person name="Gupta V."/>
            <person name="Kumar D."/>
            <person name="Ravi V."/>
            <person name="Vij S."/>
            <person name="Kapur A."/>
            <person name="Khurana P."/>
            <person name="Khurana P."/>
            <person name="Khurana J.P."/>
            <person name="Tyagi A.K."/>
            <person name="Gaikwad K."/>
            <person name="Singh A."/>
            <person name="Dalal V."/>
            <person name="Srivastava S."/>
            <person name="Dixit A."/>
            <person name="Pal A.K."/>
            <person name="Ghazi I.A."/>
            <person name="Yadav M."/>
            <person name="Pandit A."/>
            <person name="Bhargava A."/>
            <person name="Sureshbabu K."/>
            <person name="Batra K."/>
            <person name="Sharma T.R."/>
            <person name="Mohapatra T."/>
            <person name="Singh N.K."/>
            <person name="Messing J."/>
            <person name="Nelson A.B."/>
            <person name="Fuks G."/>
            <person name="Kavchok S."/>
            <person name="Keizer G."/>
            <person name="Linton E."/>
            <person name="Llaca V."/>
            <person name="Song R."/>
            <person name="Tanyolac B."/>
            <person name="Young S."/>
            <person name="Ho-Il K."/>
            <person name="Hahn J.H."/>
            <person name="Sangsakoo G."/>
            <person name="Vanavichit A."/>
            <person name="de Mattos Luiz.A.T."/>
            <person name="Zimmer P.D."/>
            <person name="Malone G."/>
            <person name="Dellagostin O."/>
            <person name="de Oliveira A.C."/>
            <person name="Bevan M."/>
            <person name="Bancroft I."/>
            <person name="Minx P."/>
            <person name="Cordum H."/>
            <person name="Wilson R."/>
            <person name="Cheng Z."/>
            <person name="Jin W."/>
            <person name="Jiang J."/>
            <person name="Leong S.A."/>
            <person name="Iwama H."/>
            <person name="Gojobori T."/>
            <person name="Itoh T."/>
            <person name="Niimura Y."/>
            <person name="Fujii Y."/>
            <person name="Habara T."/>
            <person name="Sakai H."/>
            <person name="Sato Y."/>
            <person name="Wilson G."/>
            <person name="Kumar K."/>
            <person name="McCouch S."/>
            <person name="Juretic N."/>
            <person name="Hoen D."/>
            <person name="Wright S."/>
            <person name="Bruskiewich R."/>
            <person name="Bureau T."/>
            <person name="Miyao A."/>
            <person name="Hirochika H."/>
            <person name="Nishikawa T."/>
            <person name="Kadowaki K."/>
            <person name="Sugiura M."/>
            <person name="Burr B."/>
            <person name="Sasaki T."/>
        </authorList>
    </citation>
    <scope>NUCLEOTIDE SEQUENCE [LARGE SCALE GENOMIC DNA]</scope>
    <source>
        <strain evidence="3">cv. Nipponbare</strain>
    </source>
</reference>
<keyword evidence="3" id="KW-1185">Reference proteome</keyword>
<evidence type="ECO:0000313" key="3">
    <source>
        <dbReference type="Proteomes" id="UP000059680"/>
    </source>
</evidence>
<gene>
    <name evidence="2" type="ordered locus">Os02g0606925</name>
    <name evidence="2" type="ORF">OSNPB_020606925</name>
</gene>
<reference evidence="2 3" key="3">
    <citation type="journal article" date="2013" name="Rice">
        <title>Improvement of the Oryza sativa Nipponbare reference genome using next generation sequence and optical map data.</title>
        <authorList>
            <person name="Kawahara Y."/>
            <person name="de la Bastide M."/>
            <person name="Hamilton J.P."/>
            <person name="Kanamori H."/>
            <person name="McCombie W.R."/>
            <person name="Ouyang S."/>
            <person name="Schwartz D.C."/>
            <person name="Tanaka T."/>
            <person name="Wu J."/>
            <person name="Zhou S."/>
            <person name="Childs K.L."/>
            <person name="Davidson R.M."/>
            <person name="Lin H."/>
            <person name="Quesada-Ocampo L."/>
            <person name="Vaillancourt B."/>
            <person name="Sakai H."/>
            <person name="Lee S.S."/>
            <person name="Kim J."/>
            <person name="Numa H."/>
            <person name="Itoh T."/>
            <person name="Buell C.R."/>
            <person name="Matsumoto T."/>
        </authorList>
    </citation>
    <scope>NUCLEOTIDE SEQUENCE [LARGE SCALE GENOMIC DNA]</scope>
    <source>
        <strain evidence="3">cv. Nipponbare</strain>
    </source>
</reference>
<evidence type="ECO:0000313" key="2">
    <source>
        <dbReference type="EMBL" id="BAS79670.1"/>
    </source>
</evidence>
<evidence type="ECO:0000256" key="1">
    <source>
        <dbReference type="SAM" id="MobiDB-lite"/>
    </source>
</evidence>
<dbReference type="Proteomes" id="UP000059680">
    <property type="component" value="Chromosome 2"/>
</dbReference>
<dbReference type="EMBL" id="AP014958">
    <property type="protein sequence ID" value="BAS79670.1"/>
    <property type="molecule type" value="Genomic_DNA"/>
</dbReference>
<reference evidence="2 3" key="2">
    <citation type="journal article" date="2013" name="Plant Cell Physiol.">
        <title>Rice Annotation Project Database (RAP-DB): an integrative and interactive database for rice genomics.</title>
        <authorList>
            <person name="Sakai H."/>
            <person name="Lee S.S."/>
            <person name="Tanaka T."/>
            <person name="Numa H."/>
            <person name="Kim J."/>
            <person name="Kawahara Y."/>
            <person name="Wakimoto H."/>
            <person name="Yang C.C."/>
            <person name="Iwamoto M."/>
            <person name="Abe T."/>
            <person name="Yamada Y."/>
            <person name="Muto A."/>
            <person name="Inokuchi H."/>
            <person name="Ikemura T."/>
            <person name="Matsumoto T."/>
            <person name="Sasaki T."/>
            <person name="Itoh T."/>
        </authorList>
    </citation>
    <scope>NUCLEOTIDE SEQUENCE [LARGE SCALE GENOMIC DNA]</scope>
    <source>
        <strain evidence="3">cv. Nipponbare</strain>
    </source>
</reference>
<feature type="region of interest" description="Disordered" evidence="1">
    <location>
        <begin position="31"/>
        <end position="62"/>
    </location>
</feature>
<organism evidence="2 3">
    <name type="scientific">Oryza sativa subsp. japonica</name>
    <name type="common">Rice</name>
    <dbReference type="NCBI Taxonomy" id="39947"/>
    <lineage>
        <taxon>Eukaryota</taxon>
        <taxon>Viridiplantae</taxon>
        <taxon>Streptophyta</taxon>
        <taxon>Embryophyta</taxon>
        <taxon>Tracheophyta</taxon>
        <taxon>Spermatophyta</taxon>
        <taxon>Magnoliopsida</taxon>
        <taxon>Liliopsida</taxon>
        <taxon>Poales</taxon>
        <taxon>Poaceae</taxon>
        <taxon>BOP clade</taxon>
        <taxon>Oryzoideae</taxon>
        <taxon>Oryzeae</taxon>
        <taxon>Oryzinae</taxon>
        <taxon>Oryza</taxon>
        <taxon>Oryza sativa</taxon>
    </lineage>
</organism>
<name>A0A0P0VLQ9_ORYSJ</name>
<feature type="region of interest" description="Disordered" evidence="1">
    <location>
        <begin position="93"/>
        <end position="112"/>
    </location>
</feature>
<dbReference type="InParanoid" id="A0A0P0VLQ9"/>